<comment type="caution">
    <text evidence="1">The sequence shown here is derived from an EMBL/GenBank/DDBJ whole genome shotgun (WGS) entry which is preliminary data.</text>
</comment>
<keyword evidence="2" id="KW-1185">Reference proteome</keyword>
<accession>A0A5N6Q6Y3</accession>
<sequence>MALEKIKKRPQSTQRIFQMLAAFIGDDHSVTCSSPDGMYREWYVEGLSYIELLQLFCNDWLDVGVIHLFAICAFFNPREISGDICTKYPDRTRQHILEVYSFHSARPFFIAPYVAR</sequence>
<proteinExistence type="predicted"/>
<dbReference type="OrthoDB" id="1731907at2759"/>
<protein>
    <submittedName>
        <fullName evidence="1">Uncharacterized protein</fullName>
    </submittedName>
</protein>
<gene>
    <name evidence="1" type="ORF">E3N88_02827</name>
</gene>
<name>A0A5N6Q6Y3_9ASTR</name>
<dbReference type="EMBL" id="SZYD01000001">
    <property type="protein sequence ID" value="KAD7479691.1"/>
    <property type="molecule type" value="Genomic_DNA"/>
</dbReference>
<evidence type="ECO:0000313" key="1">
    <source>
        <dbReference type="EMBL" id="KAD7479691.1"/>
    </source>
</evidence>
<evidence type="ECO:0000313" key="2">
    <source>
        <dbReference type="Proteomes" id="UP000326396"/>
    </source>
</evidence>
<reference evidence="1 2" key="1">
    <citation type="submission" date="2019-05" db="EMBL/GenBank/DDBJ databases">
        <title>Mikania micrantha, genome provides insights into the molecular mechanism of rapid growth.</title>
        <authorList>
            <person name="Liu B."/>
        </authorList>
    </citation>
    <scope>NUCLEOTIDE SEQUENCE [LARGE SCALE GENOMIC DNA]</scope>
    <source>
        <strain evidence="1">NLD-2019</strain>
        <tissue evidence="1">Leaf</tissue>
    </source>
</reference>
<dbReference type="Proteomes" id="UP000326396">
    <property type="component" value="Linkage Group LG1"/>
</dbReference>
<dbReference type="AlphaFoldDB" id="A0A5N6Q6Y3"/>
<organism evidence="1 2">
    <name type="scientific">Mikania micrantha</name>
    <name type="common">bitter vine</name>
    <dbReference type="NCBI Taxonomy" id="192012"/>
    <lineage>
        <taxon>Eukaryota</taxon>
        <taxon>Viridiplantae</taxon>
        <taxon>Streptophyta</taxon>
        <taxon>Embryophyta</taxon>
        <taxon>Tracheophyta</taxon>
        <taxon>Spermatophyta</taxon>
        <taxon>Magnoliopsida</taxon>
        <taxon>eudicotyledons</taxon>
        <taxon>Gunneridae</taxon>
        <taxon>Pentapetalae</taxon>
        <taxon>asterids</taxon>
        <taxon>campanulids</taxon>
        <taxon>Asterales</taxon>
        <taxon>Asteraceae</taxon>
        <taxon>Asteroideae</taxon>
        <taxon>Heliantheae alliance</taxon>
        <taxon>Eupatorieae</taxon>
        <taxon>Mikania</taxon>
    </lineage>
</organism>